<dbReference type="Gene3D" id="3.90.25.10">
    <property type="entry name" value="UDP-galactose 4-epimerase, domain 1"/>
    <property type="match status" value="1"/>
</dbReference>
<dbReference type="EMBL" id="CP003221">
    <property type="protein sequence ID" value="EGJ50460.1"/>
    <property type="molecule type" value="Genomic_DNA"/>
</dbReference>
<reference evidence="8 9" key="1">
    <citation type="journal article" date="2011" name="J. Bacteriol.">
        <title>Genome sequence of the mercury-methylating and pleomorphic Desulfovibrio africanus Strain Walvis Bay.</title>
        <authorList>
            <person name="Brown S.D."/>
            <person name="Wall J.D."/>
            <person name="Kucken A.M."/>
            <person name="Gilmour C.C."/>
            <person name="Podar M."/>
            <person name="Brandt C.C."/>
            <person name="Teshima H."/>
            <person name="Detter J.C."/>
            <person name="Han C.S."/>
            <person name="Land M.L."/>
            <person name="Lucas S."/>
            <person name="Han J."/>
            <person name="Pennacchio L."/>
            <person name="Nolan M."/>
            <person name="Pitluck S."/>
            <person name="Woyke T."/>
            <person name="Goodwin L."/>
            <person name="Palumbo A.V."/>
            <person name="Elias D.A."/>
        </authorList>
    </citation>
    <scope>NUCLEOTIDE SEQUENCE [LARGE SCALE GENOMIC DNA]</scope>
    <source>
        <strain evidence="8 9">Walvis Bay</strain>
    </source>
</reference>
<dbReference type="KEGG" id="daf:Desaf_2131"/>
<evidence type="ECO:0000256" key="6">
    <source>
        <dbReference type="RuleBase" id="RU364082"/>
    </source>
</evidence>
<sequence>MNANKAVVLGGRTGLLGRSLVRALEAAGWAVVPLGRADVDIFDSQALAGVLDREECSALFNTVAYTQVDKAEDEPQEAYRLNEKLPQLLGRLARPRGIRLVHYSTDFVFDGRADTPYAPDAPTNPLSVYGKSKLAGERALLNQDVPSLLIIRTSWLFGPGKNNFVQKILELARSRDTLGVVHDQVGSPSYTPDLARNSLALMQAGGSGVHHLANAGQASWCELASEAVNAAGLQCRVTPITTDQYPTKAKRPAYSVLDISRFTGITGIKPRPWVQCLREYVFDDLHYPTELHA</sequence>
<dbReference type="RefSeq" id="WP_014260201.1">
    <property type="nucleotide sequence ID" value="NC_016629.1"/>
</dbReference>
<dbReference type="AlphaFoldDB" id="F3Z408"/>
<comment type="pathway">
    <text evidence="1 6">Carbohydrate biosynthesis; dTDP-L-rhamnose biosynthesis.</text>
</comment>
<dbReference type="Proteomes" id="UP000007844">
    <property type="component" value="Chromosome"/>
</dbReference>
<dbReference type="NCBIfam" id="TIGR01214">
    <property type="entry name" value="rmlD"/>
    <property type="match status" value="1"/>
</dbReference>
<dbReference type="GO" id="GO:0008831">
    <property type="term" value="F:dTDP-4-dehydrorhamnose reductase activity"/>
    <property type="evidence" value="ECO:0007669"/>
    <property type="project" value="UniProtKB-EC"/>
</dbReference>
<organism evidence="8 9">
    <name type="scientific">Desulfocurvibacter africanus subsp. africanus str. Walvis Bay</name>
    <dbReference type="NCBI Taxonomy" id="690850"/>
    <lineage>
        <taxon>Bacteria</taxon>
        <taxon>Pseudomonadati</taxon>
        <taxon>Thermodesulfobacteriota</taxon>
        <taxon>Desulfovibrionia</taxon>
        <taxon>Desulfovibrionales</taxon>
        <taxon>Desulfovibrionaceae</taxon>
        <taxon>Desulfocurvibacter</taxon>
    </lineage>
</organism>
<evidence type="ECO:0000313" key="8">
    <source>
        <dbReference type="EMBL" id="EGJ50460.1"/>
    </source>
</evidence>
<evidence type="ECO:0000256" key="3">
    <source>
        <dbReference type="ARBA" id="ARBA00012929"/>
    </source>
</evidence>
<evidence type="ECO:0000256" key="5">
    <source>
        <dbReference type="ARBA" id="ARBA00048200"/>
    </source>
</evidence>
<comment type="catalytic activity">
    <reaction evidence="5">
        <text>dTDP-beta-L-rhamnose + NADP(+) = dTDP-4-dehydro-beta-L-rhamnose + NADPH + H(+)</text>
        <dbReference type="Rhea" id="RHEA:21796"/>
        <dbReference type="ChEBI" id="CHEBI:15378"/>
        <dbReference type="ChEBI" id="CHEBI:57510"/>
        <dbReference type="ChEBI" id="CHEBI:57783"/>
        <dbReference type="ChEBI" id="CHEBI:58349"/>
        <dbReference type="ChEBI" id="CHEBI:62830"/>
        <dbReference type="EC" id="1.1.1.133"/>
    </reaction>
</comment>
<dbReference type="SUPFAM" id="SSF51735">
    <property type="entry name" value="NAD(P)-binding Rossmann-fold domains"/>
    <property type="match status" value="1"/>
</dbReference>
<proteinExistence type="inferred from homology"/>
<evidence type="ECO:0000313" key="9">
    <source>
        <dbReference type="Proteomes" id="UP000007844"/>
    </source>
</evidence>
<keyword evidence="6" id="KW-0521">NADP</keyword>
<keyword evidence="6" id="KW-0560">Oxidoreductase</keyword>
<comment type="function">
    <text evidence="6">Catalyzes the reduction of dTDP-6-deoxy-L-lyxo-4-hexulose to yield dTDP-L-rhamnose.</text>
</comment>
<dbReference type="InterPro" id="IPR005913">
    <property type="entry name" value="dTDP_dehydrorham_reduct"/>
</dbReference>
<evidence type="ECO:0000259" key="7">
    <source>
        <dbReference type="Pfam" id="PF04321"/>
    </source>
</evidence>
<dbReference type="InterPro" id="IPR036291">
    <property type="entry name" value="NAD(P)-bd_dom_sf"/>
</dbReference>
<gene>
    <name evidence="8" type="ORF">Desaf_2131</name>
</gene>
<evidence type="ECO:0000256" key="4">
    <source>
        <dbReference type="ARBA" id="ARBA00017099"/>
    </source>
</evidence>
<dbReference type="CDD" id="cd05254">
    <property type="entry name" value="dTDP_HR_like_SDR_e"/>
    <property type="match status" value="1"/>
</dbReference>
<comment type="similarity">
    <text evidence="2 6">Belongs to the dTDP-4-dehydrorhamnose reductase family.</text>
</comment>
<protein>
    <recommendedName>
        <fullName evidence="4 6">dTDP-4-dehydrorhamnose reductase</fullName>
        <ecNumber evidence="3 6">1.1.1.133</ecNumber>
    </recommendedName>
</protein>
<dbReference type="HOGENOM" id="CLU_045518_1_2_7"/>
<dbReference type="PANTHER" id="PTHR10491">
    <property type="entry name" value="DTDP-4-DEHYDRORHAMNOSE REDUCTASE"/>
    <property type="match status" value="1"/>
</dbReference>
<dbReference type="GO" id="GO:0019305">
    <property type="term" value="P:dTDP-rhamnose biosynthetic process"/>
    <property type="evidence" value="ECO:0007669"/>
    <property type="project" value="UniProtKB-UniPathway"/>
</dbReference>
<evidence type="ECO:0000256" key="1">
    <source>
        <dbReference type="ARBA" id="ARBA00004781"/>
    </source>
</evidence>
<dbReference type="STRING" id="690850.Desaf_2131"/>
<dbReference type="EC" id="1.1.1.133" evidence="3 6"/>
<keyword evidence="9" id="KW-1185">Reference proteome</keyword>
<name>F3Z408_DESAF</name>
<dbReference type="InterPro" id="IPR029903">
    <property type="entry name" value="RmlD-like-bd"/>
</dbReference>
<accession>F3Z408</accession>
<dbReference type="Gene3D" id="3.40.50.720">
    <property type="entry name" value="NAD(P)-binding Rossmann-like Domain"/>
    <property type="match status" value="1"/>
</dbReference>
<feature type="domain" description="RmlD-like substrate binding" evidence="7">
    <location>
        <begin position="7"/>
        <end position="281"/>
    </location>
</feature>
<dbReference type="Pfam" id="PF04321">
    <property type="entry name" value="RmlD_sub_bind"/>
    <property type="match status" value="1"/>
</dbReference>
<dbReference type="eggNOG" id="COG1091">
    <property type="taxonomic scope" value="Bacteria"/>
</dbReference>
<dbReference type="UniPathway" id="UPA00124"/>
<evidence type="ECO:0000256" key="2">
    <source>
        <dbReference type="ARBA" id="ARBA00010944"/>
    </source>
</evidence>
<dbReference type="PANTHER" id="PTHR10491:SF4">
    <property type="entry name" value="METHIONINE ADENOSYLTRANSFERASE 2 SUBUNIT BETA"/>
    <property type="match status" value="1"/>
</dbReference>